<dbReference type="InterPro" id="IPR000938">
    <property type="entry name" value="CAP-Gly_domain"/>
</dbReference>
<dbReference type="InterPro" id="IPR032675">
    <property type="entry name" value="LRR_dom_sf"/>
</dbReference>
<evidence type="ECO:0000256" key="4">
    <source>
        <dbReference type="ARBA" id="ARBA00022771"/>
    </source>
</evidence>
<evidence type="ECO:0000256" key="6">
    <source>
        <dbReference type="PROSITE-ProRule" id="PRU00723"/>
    </source>
</evidence>
<keyword evidence="4 6" id="KW-0863">Zinc-finger</keyword>
<dbReference type="InterPro" id="IPR036859">
    <property type="entry name" value="CAP-Gly_dom_sf"/>
</dbReference>
<keyword evidence="2 6" id="KW-0479">Metal-binding</keyword>
<dbReference type="Gene3D" id="2.30.30.190">
    <property type="entry name" value="CAP Gly-rich-like domain"/>
    <property type="match status" value="1"/>
</dbReference>
<evidence type="ECO:0000256" key="7">
    <source>
        <dbReference type="SAM" id="MobiDB-lite"/>
    </source>
</evidence>
<dbReference type="SMART" id="SM01052">
    <property type="entry name" value="CAP_GLY"/>
    <property type="match status" value="1"/>
</dbReference>
<keyword evidence="3" id="KW-0677">Repeat</keyword>
<feature type="compositionally biased region" description="Low complexity" evidence="7">
    <location>
        <begin position="678"/>
        <end position="689"/>
    </location>
</feature>
<dbReference type="PANTHER" id="PTHR45617">
    <property type="entry name" value="LEUCINE RICH REPEAT FAMILY PROTEIN"/>
    <property type="match status" value="1"/>
</dbReference>
<organism evidence="10 11">
    <name type="scientific">Cudoniella acicularis</name>
    <dbReference type="NCBI Taxonomy" id="354080"/>
    <lineage>
        <taxon>Eukaryota</taxon>
        <taxon>Fungi</taxon>
        <taxon>Dikarya</taxon>
        <taxon>Ascomycota</taxon>
        <taxon>Pezizomycotina</taxon>
        <taxon>Leotiomycetes</taxon>
        <taxon>Helotiales</taxon>
        <taxon>Tricladiaceae</taxon>
        <taxon>Cudoniella</taxon>
    </lineage>
</organism>
<gene>
    <name evidence="10" type="ORF">G7Y89_g5575</name>
</gene>
<dbReference type="PROSITE" id="PS50103">
    <property type="entry name" value="ZF_C3H1"/>
    <property type="match status" value="1"/>
</dbReference>
<dbReference type="OrthoDB" id="5273213at2759"/>
<dbReference type="PROSITE" id="PS51450">
    <property type="entry name" value="LRR"/>
    <property type="match status" value="1"/>
</dbReference>
<dbReference type="SUPFAM" id="SSF74924">
    <property type="entry name" value="Cap-Gly domain"/>
    <property type="match status" value="1"/>
</dbReference>
<evidence type="ECO:0000259" key="8">
    <source>
        <dbReference type="PROSITE" id="PS50103"/>
    </source>
</evidence>
<evidence type="ECO:0000256" key="2">
    <source>
        <dbReference type="ARBA" id="ARBA00022723"/>
    </source>
</evidence>
<dbReference type="GO" id="GO:0008270">
    <property type="term" value="F:zinc ion binding"/>
    <property type="evidence" value="ECO:0007669"/>
    <property type="project" value="UniProtKB-KW"/>
</dbReference>
<dbReference type="Proteomes" id="UP000566819">
    <property type="component" value="Unassembled WGS sequence"/>
</dbReference>
<dbReference type="AlphaFoldDB" id="A0A8H4RPH8"/>
<feature type="region of interest" description="Disordered" evidence="7">
    <location>
        <begin position="663"/>
        <end position="719"/>
    </location>
</feature>
<feature type="zinc finger region" description="C3H1-type" evidence="6">
    <location>
        <begin position="720"/>
        <end position="748"/>
    </location>
</feature>
<keyword evidence="11" id="KW-1185">Reference proteome</keyword>
<evidence type="ECO:0000256" key="1">
    <source>
        <dbReference type="ARBA" id="ARBA00022614"/>
    </source>
</evidence>
<dbReference type="SUPFAM" id="SSF52058">
    <property type="entry name" value="L domain-like"/>
    <property type="match status" value="1"/>
</dbReference>
<dbReference type="Pfam" id="PF01302">
    <property type="entry name" value="CAP_GLY"/>
    <property type="match status" value="1"/>
</dbReference>
<dbReference type="Gene3D" id="3.80.10.10">
    <property type="entry name" value="Ribonuclease Inhibitor"/>
    <property type="match status" value="3"/>
</dbReference>
<dbReference type="PROSITE" id="PS00845">
    <property type="entry name" value="CAP_GLY_1"/>
    <property type="match status" value="1"/>
</dbReference>
<feature type="compositionally biased region" description="Basic and acidic residues" evidence="7">
    <location>
        <begin position="815"/>
        <end position="827"/>
    </location>
</feature>
<dbReference type="InterPro" id="IPR001611">
    <property type="entry name" value="Leu-rich_rpt"/>
</dbReference>
<comment type="caution">
    <text evidence="10">The sequence shown here is derived from an EMBL/GenBank/DDBJ whole genome shotgun (WGS) entry which is preliminary data.</text>
</comment>
<evidence type="ECO:0000259" key="9">
    <source>
        <dbReference type="PROSITE" id="PS50245"/>
    </source>
</evidence>
<protein>
    <recommendedName>
        <fullName evidence="12">CAP-Gly domain-containing protein</fullName>
    </recommendedName>
</protein>
<dbReference type="SUPFAM" id="SSF90229">
    <property type="entry name" value="CCCH zinc finger"/>
    <property type="match status" value="1"/>
</dbReference>
<keyword evidence="5 6" id="KW-0862">Zinc</keyword>
<evidence type="ECO:0000313" key="10">
    <source>
        <dbReference type="EMBL" id="KAF4632544.1"/>
    </source>
</evidence>
<feature type="region of interest" description="Disordered" evidence="7">
    <location>
        <begin position="815"/>
        <end position="838"/>
    </location>
</feature>
<reference evidence="10 11" key="1">
    <citation type="submission" date="2020-03" db="EMBL/GenBank/DDBJ databases">
        <title>Draft Genome Sequence of Cudoniella acicularis.</title>
        <authorList>
            <person name="Buettner E."/>
            <person name="Kellner H."/>
        </authorList>
    </citation>
    <scope>NUCLEOTIDE SEQUENCE [LARGE SCALE GENOMIC DNA]</scope>
    <source>
        <strain evidence="10 11">DSM 108380</strain>
    </source>
</reference>
<name>A0A8H4RPH8_9HELO</name>
<evidence type="ECO:0000256" key="5">
    <source>
        <dbReference type="ARBA" id="ARBA00022833"/>
    </source>
</evidence>
<dbReference type="EMBL" id="JAAMPI010000338">
    <property type="protein sequence ID" value="KAF4632544.1"/>
    <property type="molecule type" value="Genomic_DNA"/>
</dbReference>
<feature type="region of interest" description="Disordered" evidence="7">
    <location>
        <begin position="567"/>
        <end position="598"/>
    </location>
</feature>
<sequence>MSFKSKYHVGQRVCFDSLGTIRYIGPVEGTGPEKEWLGIEWDNNERGKHNGVFKGRRYFTCLSSSPTVASFIRSNRLSNHERNFVEAVHEKYATVSLPEKPIEISGKIAEEIGFDKIWKEQSKLQELKIVLVDGLRINKAGDGQNIRATCPKIVELDLSRNLFQDIEEVVKICGELDDLKSLKLKFTNINLDHGRREEFSRIKQLEMDEMLMPFEVLAGFARQFPSLIVLAASSNFFASIPCSLEIPNLTSLTMEYNKFTSFFDLSPLASLKSLENLHLKGNDISEIMPPIESSGTDLESSRTAPVFGNKLRYIDLSYNNIGSWKFVDDLPSVFPGMTALRLSHNPIYGGIGMAKGSPTSIEEGYMFTVARLKNLKILNFSNVMTADRTNAEMFYLSRISKAIAEAPESEEASIIAQHKRYEELCEIYGAPTIVRKGADAINPDSLEARLINFTFYKRAKKEGGIDETITLKREIPKSFDIYRVKGIVGRMFGLPPLNIRLTWETGQWDPVAGYEENEDSSDDEWDEKIEDALVKTANAKRGKWMEREVEIEDSTRQVGFCVDGSEAKIRVEPSPKPNSKMPSSTQPDVEAHSQNQKRKTPWPSYFLVRKTGEVVPLIAVDELPPSLDLVGVPRNLDLAETVGMLNLGIQRSCGAYYRVEMGREETPRSEKDESTAAKPRPTITTTLPTKPIPTAPQAIRQPPPTPVFSAPSSPSQSLPPTQTQLCRHWCKHGICKWDQQCRYRHIMPMTLHGLQEVGLSDWPAWYRGQNPGFFAAESSAGMIRRGKRVVRDQERGKVLRSEELGEQIIRRLRNLEASKSKERKASSGDEGEECGEVG</sequence>
<feature type="compositionally biased region" description="Acidic residues" evidence="7">
    <location>
        <begin position="829"/>
        <end position="838"/>
    </location>
</feature>
<keyword evidence="1" id="KW-0433">Leucine-rich repeat</keyword>
<dbReference type="InterPro" id="IPR036855">
    <property type="entry name" value="Znf_CCCH_sf"/>
</dbReference>
<dbReference type="InterPro" id="IPR000571">
    <property type="entry name" value="Znf_CCCH"/>
</dbReference>
<dbReference type="PROSITE" id="PS50245">
    <property type="entry name" value="CAP_GLY_2"/>
    <property type="match status" value="1"/>
</dbReference>
<proteinExistence type="predicted"/>
<accession>A0A8H4RPH8</accession>
<evidence type="ECO:0008006" key="12">
    <source>
        <dbReference type="Google" id="ProtNLM"/>
    </source>
</evidence>
<feature type="domain" description="C3H1-type" evidence="8">
    <location>
        <begin position="720"/>
        <end position="748"/>
    </location>
</feature>
<evidence type="ECO:0000313" key="11">
    <source>
        <dbReference type="Proteomes" id="UP000566819"/>
    </source>
</evidence>
<evidence type="ECO:0000256" key="3">
    <source>
        <dbReference type="ARBA" id="ARBA00022737"/>
    </source>
</evidence>
<feature type="compositionally biased region" description="Basic and acidic residues" evidence="7">
    <location>
        <begin position="663"/>
        <end position="675"/>
    </location>
</feature>
<feature type="domain" description="CAP-Gly" evidence="9">
    <location>
        <begin position="36"/>
        <end position="73"/>
    </location>
</feature>